<reference evidence="2" key="1">
    <citation type="journal article" date="2019" name="Int. J. Syst. Evol. Microbiol.">
        <title>The Global Catalogue of Microorganisms (GCM) 10K type strain sequencing project: providing services to taxonomists for standard genome sequencing and annotation.</title>
        <authorList>
            <consortium name="The Broad Institute Genomics Platform"/>
            <consortium name="The Broad Institute Genome Sequencing Center for Infectious Disease"/>
            <person name="Wu L."/>
            <person name="Ma J."/>
        </authorList>
    </citation>
    <scope>NUCLEOTIDE SEQUENCE [LARGE SCALE GENOMIC DNA]</scope>
    <source>
        <strain evidence="2">JCM 15608</strain>
    </source>
</reference>
<organism evidence="1 2">
    <name type="scientific">Colwellia asteriadis</name>
    <dbReference type="NCBI Taxonomy" id="517723"/>
    <lineage>
        <taxon>Bacteria</taxon>
        <taxon>Pseudomonadati</taxon>
        <taxon>Pseudomonadota</taxon>
        <taxon>Gammaproteobacteria</taxon>
        <taxon>Alteromonadales</taxon>
        <taxon>Colwelliaceae</taxon>
        <taxon>Colwellia</taxon>
    </lineage>
</organism>
<sequence length="498" mass="56386">MTSSNKSSKHRGLFNPKRIDKLKNKTAELLNRSIDQHINLAVTGLSRSGKTAFITSLVNQLINEGQGSQLSFFDPVQQGNFIAAKRIPQKHFRVPRFDYDSSISSLTALPAHWPEPTHGISELRLAIRYQPKASLLKYVKDMATLTVDITDYPGEWLLDLPMLKQTYQQWSEFTCELLSSKPRLDSSQKFLDKVAEIDPFAPANEEVLAELSKEYTQLLHTFRYELGLSVIQPGRFILPGELAGAPILEFFPFPALAELDGNDYQNASDDSVIGMLRARYLEYKEHVVRKFYRQHFVKFDRQIVLADCLTPLNNGKESFQDLEQAISMILESYSYGKSGLFSRIFSPKIDKLLFAATKADHVTPEQHAPMVSLFNELIHQSKNKLNFEAVEVQTLAIASVRTTQVGSTTHQGKTVPVLQGTVLDNNNNRDKKSQPPTGKNIMVFPGSVPEKLPQESYWQQNKFNFFNFSPIGGTSKNESLPHIRMDQVLQFLLADKML</sequence>
<protein>
    <submittedName>
        <fullName evidence="1">YcjX family protein</fullName>
    </submittedName>
</protein>
<comment type="caution">
    <text evidence="1">The sequence shown here is derived from an EMBL/GenBank/DDBJ whole genome shotgun (WGS) entry which is preliminary data.</text>
</comment>
<dbReference type="RefSeq" id="WP_343816982.1">
    <property type="nucleotide sequence ID" value="NZ_BAAAFA010000005.1"/>
</dbReference>
<dbReference type="InterPro" id="IPR007413">
    <property type="entry name" value="YcjX-like"/>
</dbReference>
<dbReference type="PANTHER" id="PTHR38605">
    <property type="entry name" value="ATPASE-RELATED"/>
    <property type="match status" value="1"/>
</dbReference>
<dbReference type="PANTHER" id="PTHR38605:SF1">
    <property type="entry name" value="ATPASE"/>
    <property type="match status" value="1"/>
</dbReference>
<keyword evidence="2" id="KW-1185">Reference proteome</keyword>
<proteinExistence type="predicted"/>
<evidence type="ECO:0000313" key="2">
    <source>
        <dbReference type="Proteomes" id="UP001500021"/>
    </source>
</evidence>
<evidence type="ECO:0000313" key="1">
    <source>
        <dbReference type="EMBL" id="GAA0816752.1"/>
    </source>
</evidence>
<dbReference type="EMBL" id="BAAAFA010000005">
    <property type="protein sequence ID" value="GAA0816752.1"/>
    <property type="molecule type" value="Genomic_DNA"/>
</dbReference>
<dbReference type="Pfam" id="PF04317">
    <property type="entry name" value="DUF463"/>
    <property type="match status" value="1"/>
</dbReference>
<accession>A0ABP3WFT8</accession>
<dbReference type="PIRSF" id="PIRSF019381">
    <property type="entry name" value="YcjX"/>
    <property type="match status" value="1"/>
</dbReference>
<name>A0ABP3WFT8_9GAMM</name>
<dbReference type="Proteomes" id="UP001500021">
    <property type="component" value="Unassembled WGS sequence"/>
</dbReference>
<gene>
    <name evidence="1" type="ORF">GCM10009111_17020</name>
</gene>